<dbReference type="PANTHER" id="PTHR12311:SF7">
    <property type="entry name" value="ACTIVATOR OF BASAL TRANSCRIPTION 1"/>
    <property type="match status" value="1"/>
</dbReference>
<dbReference type="PANTHER" id="PTHR12311">
    <property type="entry name" value="ACTIVATOR OF BASAL TRANSCRIPTION 1"/>
    <property type="match status" value="1"/>
</dbReference>
<name>A0ABQ7DFP5_BRACR</name>
<keyword evidence="1" id="KW-0175">Coiled coil</keyword>
<reference evidence="2 3" key="1">
    <citation type="journal article" date="2020" name="BMC Genomics">
        <title>Intraspecific diversification of the crop wild relative Brassica cretica Lam. using demographic model selection.</title>
        <authorList>
            <person name="Kioukis A."/>
            <person name="Michalopoulou V.A."/>
            <person name="Briers L."/>
            <person name="Pirintsos S."/>
            <person name="Studholme D.J."/>
            <person name="Pavlidis P."/>
            <person name="Sarris P.F."/>
        </authorList>
    </citation>
    <scope>NUCLEOTIDE SEQUENCE [LARGE SCALE GENOMIC DNA]</scope>
    <source>
        <strain evidence="3">cv. PFS-1207/04</strain>
    </source>
</reference>
<organism evidence="2 3">
    <name type="scientific">Brassica cretica</name>
    <name type="common">Mustard</name>
    <dbReference type="NCBI Taxonomy" id="69181"/>
    <lineage>
        <taxon>Eukaryota</taxon>
        <taxon>Viridiplantae</taxon>
        <taxon>Streptophyta</taxon>
        <taxon>Embryophyta</taxon>
        <taxon>Tracheophyta</taxon>
        <taxon>Spermatophyta</taxon>
        <taxon>Magnoliopsida</taxon>
        <taxon>eudicotyledons</taxon>
        <taxon>Gunneridae</taxon>
        <taxon>Pentapetalae</taxon>
        <taxon>rosids</taxon>
        <taxon>malvids</taxon>
        <taxon>Brassicales</taxon>
        <taxon>Brassicaceae</taxon>
        <taxon>Brassiceae</taxon>
        <taxon>Brassica</taxon>
    </lineage>
</organism>
<dbReference type="Proteomes" id="UP000266723">
    <property type="component" value="Unassembled WGS sequence"/>
</dbReference>
<dbReference type="EMBL" id="QGKV02000649">
    <property type="protein sequence ID" value="KAF3576414.1"/>
    <property type="molecule type" value="Genomic_DNA"/>
</dbReference>
<protein>
    <submittedName>
        <fullName evidence="2">Uncharacterized protein</fullName>
    </submittedName>
</protein>
<evidence type="ECO:0000313" key="3">
    <source>
        <dbReference type="Proteomes" id="UP000266723"/>
    </source>
</evidence>
<dbReference type="InterPro" id="IPR039119">
    <property type="entry name" value="ABT1/Esf2"/>
</dbReference>
<sequence length="263" mass="30037">MQSGDFYLSEVEKSRAMTEMNERMKKFSGVQKRKIEDVVYSAELVEQLKNKDDQIKALENENARMLAEMAESRRQMAEAQRLEIKPVQFCSRPTIKAKLDLLSSTSKPIHLAVQVHPHPFKQLSTFIKEGHAPSQDPEAQVHRKKAGGFRGQLFSEGLACFVAAYKSAIREQKLNMVLSAAKREDFYLSKIEKSRGMTEIDEEAEESGSNAEAAPVFPSMVIRQFRQKKSINNETSQRKHGLSTDVLASLTIWRFLKRLRRSM</sequence>
<accession>A0ABQ7DFP5</accession>
<comment type="caution">
    <text evidence="2">The sequence shown here is derived from an EMBL/GenBank/DDBJ whole genome shotgun (WGS) entry which is preliminary data.</text>
</comment>
<gene>
    <name evidence="2" type="ORF">DY000_02032485</name>
</gene>
<proteinExistence type="predicted"/>
<evidence type="ECO:0000256" key="1">
    <source>
        <dbReference type="SAM" id="Coils"/>
    </source>
</evidence>
<keyword evidence="3" id="KW-1185">Reference proteome</keyword>
<feature type="coiled-coil region" evidence="1">
    <location>
        <begin position="41"/>
        <end position="82"/>
    </location>
</feature>
<evidence type="ECO:0000313" key="2">
    <source>
        <dbReference type="EMBL" id="KAF3576414.1"/>
    </source>
</evidence>